<name>A0A0F9AZM2_9ZZZZ</name>
<sequence length="36" mass="3415">LGGGAGWLMLTSAALAGLGALALGPIWQALPSVALP</sequence>
<dbReference type="AlphaFoldDB" id="A0A0F9AZM2"/>
<keyword evidence="1" id="KW-0812">Transmembrane</keyword>
<comment type="caution">
    <text evidence="2">The sequence shown here is derived from an EMBL/GenBank/DDBJ whole genome shotgun (WGS) entry which is preliminary data.</text>
</comment>
<feature type="non-terminal residue" evidence="2">
    <location>
        <position position="1"/>
    </location>
</feature>
<evidence type="ECO:0000313" key="2">
    <source>
        <dbReference type="EMBL" id="KKK83839.1"/>
    </source>
</evidence>
<accession>A0A0F9AZM2</accession>
<protein>
    <submittedName>
        <fullName evidence="2">Uncharacterized protein</fullName>
    </submittedName>
</protein>
<dbReference type="EMBL" id="LAZR01052045">
    <property type="protein sequence ID" value="KKK83839.1"/>
    <property type="molecule type" value="Genomic_DNA"/>
</dbReference>
<keyword evidence="1" id="KW-0472">Membrane</keyword>
<reference evidence="2" key="1">
    <citation type="journal article" date="2015" name="Nature">
        <title>Complex archaea that bridge the gap between prokaryotes and eukaryotes.</title>
        <authorList>
            <person name="Spang A."/>
            <person name="Saw J.H."/>
            <person name="Jorgensen S.L."/>
            <person name="Zaremba-Niedzwiedzka K."/>
            <person name="Martijn J."/>
            <person name="Lind A.E."/>
            <person name="van Eijk R."/>
            <person name="Schleper C."/>
            <person name="Guy L."/>
            <person name="Ettema T.J."/>
        </authorList>
    </citation>
    <scope>NUCLEOTIDE SEQUENCE</scope>
</reference>
<evidence type="ECO:0000256" key="1">
    <source>
        <dbReference type="SAM" id="Phobius"/>
    </source>
</evidence>
<feature type="transmembrane region" description="Helical" evidence="1">
    <location>
        <begin position="7"/>
        <end position="27"/>
    </location>
</feature>
<keyword evidence="1" id="KW-1133">Transmembrane helix</keyword>
<organism evidence="2">
    <name type="scientific">marine sediment metagenome</name>
    <dbReference type="NCBI Taxonomy" id="412755"/>
    <lineage>
        <taxon>unclassified sequences</taxon>
        <taxon>metagenomes</taxon>
        <taxon>ecological metagenomes</taxon>
    </lineage>
</organism>
<proteinExistence type="predicted"/>
<gene>
    <name evidence="2" type="ORF">LCGC14_2789380</name>
</gene>